<dbReference type="Gene3D" id="1.10.10.10">
    <property type="entry name" value="Winged helix-like DNA-binding domain superfamily/Winged helix DNA-binding domain"/>
    <property type="match status" value="1"/>
</dbReference>
<protein>
    <submittedName>
        <fullName evidence="6">LysR family transcriptional regulator</fullName>
    </submittedName>
</protein>
<keyword evidence="2" id="KW-0805">Transcription regulation</keyword>
<dbReference type="Pfam" id="PF03466">
    <property type="entry name" value="LysR_substrate"/>
    <property type="match status" value="1"/>
</dbReference>
<dbReference type="InterPro" id="IPR036388">
    <property type="entry name" value="WH-like_DNA-bd_sf"/>
</dbReference>
<keyword evidence="3" id="KW-0238">DNA-binding</keyword>
<keyword evidence="7" id="KW-1185">Reference proteome</keyword>
<proteinExistence type="inferred from homology"/>
<sequence>MLKTISTFLKVVECGSLSKAAEVLGVSPSAVSRQISHLEDKVEGKLLKRTARSLALTEIGQEYYKQASKIIKDIENLNSTVKSHSTEIKGTLSISVFESFGLAYISPLLPKFLKQHPNLSIELDLNNDVVDLYRKRFDVGIRLGVPKDSSLVVRPLVRNNLVLCASPAYLREHGVIQHPNQLTMHNCLSLSRNGKAVKWNFCKGAEEIGVEVRGNLLSAGGQVLIEAARQDLGYILLPEWVLYQDLREGRLVRCLDDWEANIGRTHVYVFYLKDSFTQKTIQAFIDFLRQELPSQFVI</sequence>
<dbReference type="InterPro" id="IPR036390">
    <property type="entry name" value="WH_DNA-bd_sf"/>
</dbReference>
<evidence type="ECO:0000313" key="7">
    <source>
        <dbReference type="Proteomes" id="UP001595453"/>
    </source>
</evidence>
<organism evidence="6 7">
    <name type="scientific">Pseudoalteromonas fenneropenaei</name>
    <dbReference type="NCBI Taxonomy" id="1737459"/>
    <lineage>
        <taxon>Bacteria</taxon>
        <taxon>Pseudomonadati</taxon>
        <taxon>Pseudomonadota</taxon>
        <taxon>Gammaproteobacteria</taxon>
        <taxon>Alteromonadales</taxon>
        <taxon>Pseudoalteromonadaceae</taxon>
        <taxon>Pseudoalteromonas</taxon>
    </lineage>
</organism>
<dbReference type="Pfam" id="PF00126">
    <property type="entry name" value="HTH_1"/>
    <property type="match status" value="1"/>
</dbReference>
<dbReference type="EMBL" id="JBHRSD010000039">
    <property type="protein sequence ID" value="MFC3034355.1"/>
    <property type="molecule type" value="Genomic_DNA"/>
</dbReference>
<dbReference type="InterPro" id="IPR000847">
    <property type="entry name" value="LysR_HTH_N"/>
</dbReference>
<dbReference type="CDD" id="cd08422">
    <property type="entry name" value="PBP2_CrgA_like"/>
    <property type="match status" value="1"/>
</dbReference>
<dbReference type="SUPFAM" id="SSF53850">
    <property type="entry name" value="Periplasmic binding protein-like II"/>
    <property type="match status" value="1"/>
</dbReference>
<dbReference type="InterPro" id="IPR005119">
    <property type="entry name" value="LysR_subst-bd"/>
</dbReference>
<evidence type="ECO:0000256" key="2">
    <source>
        <dbReference type="ARBA" id="ARBA00023015"/>
    </source>
</evidence>
<evidence type="ECO:0000256" key="1">
    <source>
        <dbReference type="ARBA" id="ARBA00009437"/>
    </source>
</evidence>
<feature type="domain" description="HTH lysR-type" evidence="5">
    <location>
        <begin position="1"/>
        <end position="57"/>
    </location>
</feature>
<dbReference type="PANTHER" id="PTHR30537">
    <property type="entry name" value="HTH-TYPE TRANSCRIPTIONAL REGULATOR"/>
    <property type="match status" value="1"/>
</dbReference>
<name>A0ABV7CP60_9GAMM</name>
<dbReference type="PROSITE" id="PS50931">
    <property type="entry name" value="HTH_LYSR"/>
    <property type="match status" value="1"/>
</dbReference>
<dbReference type="Gene3D" id="3.40.190.290">
    <property type="match status" value="1"/>
</dbReference>
<dbReference type="RefSeq" id="WP_377127488.1">
    <property type="nucleotide sequence ID" value="NZ_JBHRSD010000039.1"/>
</dbReference>
<evidence type="ECO:0000256" key="3">
    <source>
        <dbReference type="ARBA" id="ARBA00023125"/>
    </source>
</evidence>
<evidence type="ECO:0000256" key="4">
    <source>
        <dbReference type="ARBA" id="ARBA00023163"/>
    </source>
</evidence>
<dbReference type="InterPro" id="IPR058163">
    <property type="entry name" value="LysR-type_TF_proteobact-type"/>
</dbReference>
<dbReference type="SUPFAM" id="SSF46785">
    <property type="entry name" value="Winged helix' DNA-binding domain"/>
    <property type="match status" value="1"/>
</dbReference>
<evidence type="ECO:0000313" key="6">
    <source>
        <dbReference type="EMBL" id="MFC3034355.1"/>
    </source>
</evidence>
<accession>A0ABV7CP60</accession>
<comment type="similarity">
    <text evidence="1">Belongs to the LysR transcriptional regulatory family.</text>
</comment>
<keyword evidence="4" id="KW-0804">Transcription</keyword>
<evidence type="ECO:0000259" key="5">
    <source>
        <dbReference type="PROSITE" id="PS50931"/>
    </source>
</evidence>
<gene>
    <name evidence="6" type="ORF">ACFOEE_17755</name>
</gene>
<dbReference type="PANTHER" id="PTHR30537:SF5">
    <property type="entry name" value="HTH-TYPE TRANSCRIPTIONAL ACTIVATOR TTDR-RELATED"/>
    <property type="match status" value="1"/>
</dbReference>
<reference evidence="7" key="1">
    <citation type="journal article" date="2019" name="Int. J. Syst. Evol. Microbiol.">
        <title>The Global Catalogue of Microorganisms (GCM) 10K type strain sequencing project: providing services to taxonomists for standard genome sequencing and annotation.</title>
        <authorList>
            <consortium name="The Broad Institute Genomics Platform"/>
            <consortium name="The Broad Institute Genome Sequencing Center for Infectious Disease"/>
            <person name="Wu L."/>
            <person name="Ma J."/>
        </authorList>
    </citation>
    <scope>NUCLEOTIDE SEQUENCE [LARGE SCALE GENOMIC DNA]</scope>
    <source>
        <strain evidence="7">KCTC 42730</strain>
    </source>
</reference>
<comment type="caution">
    <text evidence="6">The sequence shown here is derived from an EMBL/GenBank/DDBJ whole genome shotgun (WGS) entry which is preliminary data.</text>
</comment>
<dbReference type="Proteomes" id="UP001595453">
    <property type="component" value="Unassembled WGS sequence"/>
</dbReference>